<dbReference type="RefSeq" id="WP_150677992.1">
    <property type="nucleotide sequence ID" value="NZ_CABPSK010000001.1"/>
</dbReference>
<dbReference type="NCBIfam" id="TIGR01549">
    <property type="entry name" value="HAD-SF-IA-v1"/>
    <property type="match status" value="1"/>
</dbReference>
<reference evidence="2 3" key="1">
    <citation type="submission" date="2019-08" db="EMBL/GenBank/DDBJ databases">
        <authorList>
            <person name="Peeters C."/>
        </authorList>
    </citation>
    <scope>NUCLEOTIDE SEQUENCE [LARGE SCALE GENOMIC DNA]</scope>
    <source>
        <strain evidence="2 3">LMG 31114</strain>
    </source>
</reference>
<dbReference type="InterPro" id="IPR041492">
    <property type="entry name" value="HAD_2"/>
</dbReference>
<dbReference type="PANTHER" id="PTHR43316">
    <property type="entry name" value="HYDROLASE, HALOACID DELAHOGENASE-RELATED"/>
    <property type="match status" value="1"/>
</dbReference>
<dbReference type="GO" id="GO:0016787">
    <property type="term" value="F:hydrolase activity"/>
    <property type="evidence" value="ECO:0007669"/>
    <property type="project" value="UniProtKB-KW"/>
</dbReference>
<dbReference type="InterPro" id="IPR023198">
    <property type="entry name" value="PGP-like_dom2"/>
</dbReference>
<sequence>MPTHDVSAPTAIATPDAWPRAVLFDLLTALLNSWTVWNTAAGSETAGRTWRAEYLRRTYGCGAYVSYEQLVREAAAHVGLPASAPEALEAQWATLPAWDGARELLQALRPHCKLAVVTNCSEKLGQQAAASLGIDWDVVVTSEQAGFYKPDPRPYQLALTQLGVSANEAAFIAGSGYDLFGTSKVGMRTFWHNRIGLSLPEGAPAPEREAPTLDTALPWLRTFGNHA</sequence>
<dbReference type="OrthoDB" id="8585081at2"/>
<accession>A0A5E4S541</accession>
<dbReference type="AlphaFoldDB" id="A0A5E4S541"/>
<dbReference type="InterPro" id="IPR051540">
    <property type="entry name" value="S-2-haloacid_dehalogenase"/>
</dbReference>
<proteinExistence type="predicted"/>
<dbReference type="Gene3D" id="3.40.50.1000">
    <property type="entry name" value="HAD superfamily/HAD-like"/>
    <property type="match status" value="1"/>
</dbReference>
<organism evidence="2 3">
    <name type="scientific">Pandoraea pneumonica</name>
    <dbReference type="NCBI Taxonomy" id="2508299"/>
    <lineage>
        <taxon>Bacteria</taxon>
        <taxon>Pseudomonadati</taxon>
        <taxon>Pseudomonadota</taxon>
        <taxon>Betaproteobacteria</taxon>
        <taxon>Burkholderiales</taxon>
        <taxon>Burkholderiaceae</taxon>
        <taxon>Pandoraea</taxon>
    </lineage>
</organism>
<dbReference type="Gene3D" id="1.10.150.240">
    <property type="entry name" value="Putative phosphatase, domain 2"/>
    <property type="match status" value="1"/>
</dbReference>
<evidence type="ECO:0000313" key="2">
    <source>
        <dbReference type="EMBL" id="VVD70876.1"/>
    </source>
</evidence>
<dbReference type="PANTHER" id="PTHR43316:SF3">
    <property type="entry name" value="HALOACID DEHALOGENASE, TYPE II (AFU_ORTHOLOGUE AFUA_2G07750)-RELATED"/>
    <property type="match status" value="1"/>
</dbReference>
<dbReference type="PRINTS" id="PR00413">
    <property type="entry name" value="HADHALOGNASE"/>
</dbReference>
<dbReference type="SUPFAM" id="SSF56784">
    <property type="entry name" value="HAD-like"/>
    <property type="match status" value="1"/>
</dbReference>
<dbReference type="InterPro" id="IPR036412">
    <property type="entry name" value="HAD-like_sf"/>
</dbReference>
<evidence type="ECO:0000313" key="3">
    <source>
        <dbReference type="Proteomes" id="UP000366945"/>
    </source>
</evidence>
<evidence type="ECO:0000256" key="1">
    <source>
        <dbReference type="ARBA" id="ARBA00022801"/>
    </source>
</evidence>
<dbReference type="InterPro" id="IPR023214">
    <property type="entry name" value="HAD_sf"/>
</dbReference>
<dbReference type="EMBL" id="CABPSK010000001">
    <property type="protein sequence ID" value="VVD70876.1"/>
    <property type="molecule type" value="Genomic_DNA"/>
</dbReference>
<keyword evidence="1" id="KW-0378">Hydrolase</keyword>
<dbReference type="Pfam" id="PF13419">
    <property type="entry name" value="HAD_2"/>
    <property type="match status" value="1"/>
</dbReference>
<name>A0A5E4S541_9BURK</name>
<dbReference type="GeneID" id="300402666"/>
<protein>
    <submittedName>
        <fullName evidence="2">Haloacid dehalogenase</fullName>
    </submittedName>
</protein>
<dbReference type="Proteomes" id="UP000366945">
    <property type="component" value="Unassembled WGS sequence"/>
</dbReference>
<dbReference type="InterPro" id="IPR006439">
    <property type="entry name" value="HAD-SF_hydro_IA"/>
</dbReference>
<dbReference type="NCBIfam" id="TIGR01493">
    <property type="entry name" value="HAD-SF-IA-v2"/>
    <property type="match status" value="1"/>
</dbReference>
<gene>
    <name evidence="2" type="ORF">PPN31114_00602</name>
</gene>
<keyword evidence="3" id="KW-1185">Reference proteome</keyword>